<feature type="compositionally biased region" description="Basic residues" evidence="1">
    <location>
        <begin position="13"/>
        <end position="29"/>
    </location>
</feature>
<proteinExistence type="predicted"/>
<feature type="region of interest" description="Disordered" evidence="1">
    <location>
        <begin position="1"/>
        <end position="29"/>
    </location>
</feature>
<evidence type="ECO:0000313" key="2">
    <source>
        <dbReference type="EMBL" id="CAL1382235.1"/>
    </source>
</evidence>
<feature type="region of interest" description="Disordered" evidence="1">
    <location>
        <begin position="56"/>
        <end position="78"/>
    </location>
</feature>
<keyword evidence="3" id="KW-1185">Reference proteome</keyword>
<dbReference type="EMBL" id="OZ034817">
    <property type="protein sequence ID" value="CAL1382235.1"/>
    <property type="molecule type" value="Genomic_DNA"/>
</dbReference>
<accession>A0AAV2E9Q8</accession>
<feature type="compositionally biased region" description="Pro residues" evidence="1">
    <location>
        <begin position="1"/>
        <end position="10"/>
    </location>
</feature>
<protein>
    <submittedName>
        <fullName evidence="2">Uncharacterized protein</fullName>
    </submittedName>
</protein>
<dbReference type="AlphaFoldDB" id="A0AAV2E9Q8"/>
<name>A0AAV2E9Q8_9ROSI</name>
<reference evidence="2 3" key="1">
    <citation type="submission" date="2024-04" db="EMBL/GenBank/DDBJ databases">
        <authorList>
            <person name="Fracassetti M."/>
        </authorList>
    </citation>
    <scope>NUCLEOTIDE SEQUENCE [LARGE SCALE GENOMIC DNA]</scope>
</reference>
<evidence type="ECO:0000313" key="3">
    <source>
        <dbReference type="Proteomes" id="UP001497516"/>
    </source>
</evidence>
<gene>
    <name evidence="2" type="ORF">LTRI10_LOCUS23570</name>
</gene>
<feature type="compositionally biased region" description="Polar residues" evidence="1">
    <location>
        <begin position="68"/>
        <end position="78"/>
    </location>
</feature>
<organism evidence="2 3">
    <name type="scientific">Linum trigynum</name>
    <dbReference type="NCBI Taxonomy" id="586398"/>
    <lineage>
        <taxon>Eukaryota</taxon>
        <taxon>Viridiplantae</taxon>
        <taxon>Streptophyta</taxon>
        <taxon>Embryophyta</taxon>
        <taxon>Tracheophyta</taxon>
        <taxon>Spermatophyta</taxon>
        <taxon>Magnoliopsida</taxon>
        <taxon>eudicotyledons</taxon>
        <taxon>Gunneridae</taxon>
        <taxon>Pentapetalae</taxon>
        <taxon>rosids</taxon>
        <taxon>fabids</taxon>
        <taxon>Malpighiales</taxon>
        <taxon>Linaceae</taxon>
        <taxon>Linum</taxon>
    </lineage>
</organism>
<sequence length="78" mass="8830">MLRQLPPPPLLLRHSRTKKKRKDLAGHHKRDAFCSTSCPENRCQSVEVLSGKSLECREGSDLRPGDQNYPSFPVNDSL</sequence>
<dbReference type="Proteomes" id="UP001497516">
    <property type="component" value="Chromosome 4"/>
</dbReference>
<evidence type="ECO:0000256" key="1">
    <source>
        <dbReference type="SAM" id="MobiDB-lite"/>
    </source>
</evidence>